<organism evidence="5 6">
    <name type="scientific">Lentinula lateritia</name>
    <dbReference type="NCBI Taxonomy" id="40482"/>
    <lineage>
        <taxon>Eukaryota</taxon>
        <taxon>Fungi</taxon>
        <taxon>Dikarya</taxon>
        <taxon>Basidiomycota</taxon>
        <taxon>Agaricomycotina</taxon>
        <taxon>Agaricomycetes</taxon>
        <taxon>Agaricomycetidae</taxon>
        <taxon>Agaricales</taxon>
        <taxon>Marasmiineae</taxon>
        <taxon>Omphalotaceae</taxon>
        <taxon>Lentinula</taxon>
    </lineage>
</organism>
<dbReference type="InterPro" id="IPR020904">
    <property type="entry name" value="Sc_DH/Rdtase_CS"/>
</dbReference>
<dbReference type="CDD" id="cd05374">
    <property type="entry name" value="17beta-HSD-like_SDR_c"/>
    <property type="match status" value="1"/>
</dbReference>
<keyword evidence="3" id="KW-0560">Oxidoreductase</keyword>
<dbReference type="Pfam" id="PF00106">
    <property type="entry name" value="adh_short"/>
    <property type="match status" value="1"/>
</dbReference>
<evidence type="ECO:0000256" key="1">
    <source>
        <dbReference type="ARBA" id="ARBA00006484"/>
    </source>
</evidence>
<keyword evidence="2" id="KW-0521">NADP</keyword>
<protein>
    <recommendedName>
        <fullName evidence="7">NAD(P)-binding protein</fullName>
    </recommendedName>
</protein>
<dbReference type="PANTHER" id="PTHR43976:SF16">
    <property type="entry name" value="SHORT-CHAIN DEHYDROGENASE_REDUCTASE FAMILY PROTEIN"/>
    <property type="match status" value="1"/>
</dbReference>
<dbReference type="InterPro" id="IPR051911">
    <property type="entry name" value="SDR_oxidoreductase"/>
</dbReference>
<gene>
    <name evidence="5" type="ORF">C8R41DRAFT_912692</name>
</gene>
<evidence type="ECO:0000256" key="2">
    <source>
        <dbReference type="ARBA" id="ARBA00022857"/>
    </source>
</evidence>
<comment type="caution">
    <text evidence="5">The sequence shown here is derived from an EMBL/GenBank/DDBJ whole genome shotgun (WGS) entry which is preliminary data.</text>
</comment>
<name>A0ABQ8UWL5_9AGAR</name>
<accession>A0ABQ8UWL5</accession>
<evidence type="ECO:0000313" key="6">
    <source>
        <dbReference type="Proteomes" id="UP001150217"/>
    </source>
</evidence>
<dbReference type="InterPro" id="IPR036291">
    <property type="entry name" value="NAD(P)-bd_dom_sf"/>
</dbReference>
<evidence type="ECO:0008006" key="7">
    <source>
        <dbReference type="Google" id="ProtNLM"/>
    </source>
</evidence>
<dbReference type="PANTHER" id="PTHR43976">
    <property type="entry name" value="SHORT CHAIN DEHYDROGENASE"/>
    <property type="match status" value="1"/>
</dbReference>
<dbReference type="SUPFAM" id="SSF51735">
    <property type="entry name" value="NAD(P)-binding Rossmann-fold domains"/>
    <property type="match status" value="1"/>
</dbReference>
<dbReference type="Gene3D" id="3.40.50.720">
    <property type="entry name" value="NAD(P)-binding Rossmann-like Domain"/>
    <property type="match status" value="1"/>
</dbReference>
<reference evidence="5" key="1">
    <citation type="submission" date="2022-08" db="EMBL/GenBank/DDBJ databases">
        <title>A Global Phylogenomic Analysis of the Shiitake Genus Lentinula.</title>
        <authorList>
            <consortium name="DOE Joint Genome Institute"/>
            <person name="Sierra-Patev S."/>
            <person name="Min B."/>
            <person name="Naranjo-Ortiz M."/>
            <person name="Looney B."/>
            <person name="Konkel Z."/>
            <person name="Slot J.C."/>
            <person name="Sakamoto Y."/>
            <person name="Steenwyk J.L."/>
            <person name="Rokas A."/>
            <person name="Carro J."/>
            <person name="Camarero S."/>
            <person name="Ferreira P."/>
            <person name="Molpeceres G."/>
            <person name="Ruiz-Duenas F.J."/>
            <person name="Serrano A."/>
            <person name="Henrissat B."/>
            <person name="Drula E."/>
            <person name="Hughes K.W."/>
            <person name="Mata J.L."/>
            <person name="Ishikawa N.K."/>
            <person name="Vargas-Isla R."/>
            <person name="Ushijima S."/>
            <person name="Smith C.A."/>
            <person name="Ahrendt S."/>
            <person name="Andreopoulos W."/>
            <person name="He G."/>
            <person name="Labutti K."/>
            <person name="Lipzen A."/>
            <person name="Ng V."/>
            <person name="Riley R."/>
            <person name="Sandor L."/>
            <person name="Barry K."/>
            <person name="Martinez A.T."/>
            <person name="Xiao Y."/>
            <person name="Gibbons J.G."/>
            <person name="Terashima K."/>
            <person name="Grigoriev I.V."/>
            <person name="Hibbett D.S."/>
        </authorList>
    </citation>
    <scope>NUCLEOTIDE SEQUENCE</scope>
    <source>
        <strain evidence="5">RHP3577 ss4</strain>
    </source>
</reference>
<dbReference type="PRINTS" id="PR00081">
    <property type="entry name" value="GDHRDH"/>
</dbReference>
<dbReference type="PRINTS" id="PR00080">
    <property type="entry name" value="SDRFAMILY"/>
</dbReference>
<evidence type="ECO:0000313" key="5">
    <source>
        <dbReference type="EMBL" id="KAJ4464049.1"/>
    </source>
</evidence>
<dbReference type="EMBL" id="JANVFT010000148">
    <property type="protein sequence ID" value="KAJ4464049.1"/>
    <property type="molecule type" value="Genomic_DNA"/>
</dbReference>
<dbReference type="PROSITE" id="PS00061">
    <property type="entry name" value="ADH_SHORT"/>
    <property type="match status" value="1"/>
</dbReference>
<keyword evidence="6" id="KW-1185">Reference proteome</keyword>
<evidence type="ECO:0000256" key="3">
    <source>
        <dbReference type="ARBA" id="ARBA00023002"/>
    </source>
</evidence>
<sequence>MALDCSRVWLVTGTSSGFGRRLVPSILRRGDKVIATARKIDTIQRIFTPTDSLHLLELDISAEEATIKLKAQEALKLWGKVDVLINNAGYSLKILAEDATLSDFQAQFQTNFYGPAALTNALLPQMRSRREGTIVMIGSRSSWNPIPCHVNMPGLAIYAASKAALRVYSETLAQELSSSGFPNIRIGIVEPSGFRTEQNVLGYPMQVPTDADPAYDLLRARIQTNLEALDLNQSGDPDKAVEVIVDAVRGEGQAEGKEWPLYLPLGRDANKGVETKCVKMLTAVKDWKEITDYLDIDEECV</sequence>
<dbReference type="Proteomes" id="UP001150217">
    <property type="component" value="Unassembled WGS sequence"/>
</dbReference>
<comment type="similarity">
    <text evidence="1 4">Belongs to the short-chain dehydrogenases/reductases (SDR) family.</text>
</comment>
<proteinExistence type="inferred from homology"/>
<evidence type="ECO:0000256" key="4">
    <source>
        <dbReference type="RuleBase" id="RU000363"/>
    </source>
</evidence>
<dbReference type="InterPro" id="IPR002347">
    <property type="entry name" value="SDR_fam"/>
</dbReference>